<feature type="signal peptide" evidence="1">
    <location>
        <begin position="1"/>
        <end position="20"/>
    </location>
</feature>
<dbReference type="EMBL" id="CP001771">
    <property type="protein sequence ID" value="ADB42841.1"/>
    <property type="molecule type" value="Genomic_DNA"/>
</dbReference>
<gene>
    <name evidence="3" type="ordered locus">Slin_6894</name>
</gene>
<sequence>MKISLGVFAFLLLAGFGSTAQTTPKHATHAAKPAHEEYMVMKGGKMMMMHGKLSPMTMDMTMSDGTICMTNGTCKAKDGTITKMKDGDHCMIKDGKMMVHPGTDKKP</sequence>
<evidence type="ECO:0000313" key="4">
    <source>
        <dbReference type="Proteomes" id="UP000002028"/>
    </source>
</evidence>
<dbReference type="AlphaFoldDB" id="D2QVK9"/>
<dbReference type="KEGG" id="sli:Slin_6894"/>
<dbReference type="InterPro" id="IPR046478">
    <property type="entry name" value="DUF6799"/>
</dbReference>
<feature type="domain" description="DUF6799" evidence="2">
    <location>
        <begin position="37"/>
        <end position="97"/>
    </location>
</feature>
<reference evidence="3 4" key="1">
    <citation type="journal article" date="2010" name="Stand. Genomic Sci.">
        <title>Complete genome sequence of Spirosoma linguale type strain (1).</title>
        <authorList>
            <person name="Lail K."/>
            <person name="Sikorski J."/>
            <person name="Saunders E."/>
            <person name="Lapidus A."/>
            <person name="Glavina Del Rio T."/>
            <person name="Copeland A."/>
            <person name="Tice H."/>
            <person name="Cheng J.-F."/>
            <person name="Lucas S."/>
            <person name="Nolan M."/>
            <person name="Bruce D."/>
            <person name="Goodwin L."/>
            <person name="Pitluck S."/>
            <person name="Ivanova N."/>
            <person name="Mavromatis K."/>
            <person name="Ovchinnikova G."/>
            <person name="Pati A."/>
            <person name="Chen A."/>
            <person name="Palaniappan K."/>
            <person name="Land M."/>
            <person name="Hauser L."/>
            <person name="Chang Y.-J."/>
            <person name="Jeffries C.D."/>
            <person name="Chain P."/>
            <person name="Brettin T."/>
            <person name="Detter J.C."/>
            <person name="Schuetze A."/>
            <person name="Rohde M."/>
            <person name="Tindall B.J."/>
            <person name="Goeker M."/>
            <person name="Bristow J."/>
            <person name="Eisen J.A."/>
            <person name="Markowitz V."/>
            <person name="Hugenholtz P."/>
            <person name="Kyrpides N.C."/>
            <person name="Klenk H.-P."/>
            <person name="Chen F."/>
        </authorList>
    </citation>
    <scope>NUCLEOTIDE SEQUENCE [LARGE SCALE GENOMIC DNA]</scope>
    <source>
        <strain evidence="4">ATCC 33905 / DSM 74 / LMG 10896 / Claus 1</strain>
    </source>
</reference>
<geneLocation type="plasmid" evidence="3 4">
    <name>pSLIN02</name>
</geneLocation>
<keyword evidence="4" id="KW-1185">Reference proteome</keyword>
<proteinExistence type="predicted"/>
<keyword evidence="1" id="KW-0732">Signal</keyword>
<evidence type="ECO:0000256" key="1">
    <source>
        <dbReference type="SAM" id="SignalP"/>
    </source>
</evidence>
<evidence type="ECO:0000313" key="3">
    <source>
        <dbReference type="EMBL" id="ADB42841.1"/>
    </source>
</evidence>
<feature type="chain" id="PRO_5003034329" description="DUF6799 domain-containing protein" evidence="1">
    <location>
        <begin position="21"/>
        <end position="107"/>
    </location>
</feature>
<evidence type="ECO:0000259" key="2">
    <source>
        <dbReference type="Pfam" id="PF20606"/>
    </source>
</evidence>
<dbReference type="Pfam" id="PF20606">
    <property type="entry name" value="DUF6799"/>
    <property type="match status" value="1"/>
</dbReference>
<name>D2QVK9_SPILD</name>
<keyword evidence="3" id="KW-0614">Plasmid</keyword>
<accession>D2QVK9</accession>
<dbReference type="Proteomes" id="UP000002028">
    <property type="component" value="Plasmid pSLIN02"/>
</dbReference>
<dbReference type="HOGENOM" id="CLU_2208390_0_0_10"/>
<protein>
    <recommendedName>
        <fullName evidence="2">DUF6799 domain-containing protein</fullName>
    </recommendedName>
</protein>
<dbReference type="RefSeq" id="WP_012931320.1">
    <property type="nucleotide sequence ID" value="NC_013732.1"/>
</dbReference>
<organism evidence="3 4">
    <name type="scientific">Spirosoma linguale (strain ATCC 33905 / DSM 74 / LMG 10896 / Claus 1)</name>
    <dbReference type="NCBI Taxonomy" id="504472"/>
    <lineage>
        <taxon>Bacteria</taxon>
        <taxon>Pseudomonadati</taxon>
        <taxon>Bacteroidota</taxon>
        <taxon>Cytophagia</taxon>
        <taxon>Cytophagales</taxon>
        <taxon>Cytophagaceae</taxon>
        <taxon>Spirosoma</taxon>
    </lineage>
</organism>